<accession>A0A6A7BX78</accession>
<dbReference type="PANTHER" id="PTHR47843:SF5">
    <property type="entry name" value="BTB_POZ DOMAIN PROTEIN"/>
    <property type="match status" value="1"/>
</dbReference>
<reference evidence="1" key="1">
    <citation type="journal article" date="2020" name="Stud. Mycol.">
        <title>101 Dothideomycetes genomes: a test case for predicting lifestyles and emergence of pathogens.</title>
        <authorList>
            <person name="Haridas S."/>
            <person name="Albert R."/>
            <person name="Binder M."/>
            <person name="Bloem J."/>
            <person name="Labutti K."/>
            <person name="Salamov A."/>
            <person name="Andreopoulos B."/>
            <person name="Baker S."/>
            <person name="Barry K."/>
            <person name="Bills G."/>
            <person name="Bluhm B."/>
            <person name="Cannon C."/>
            <person name="Castanera R."/>
            <person name="Culley D."/>
            <person name="Daum C."/>
            <person name="Ezra D."/>
            <person name="Gonzalez J."/>
            <person name="Henrissat B."/>
            <person name="Kuo A."/>
            <person name="Liang C."/>
            <person name="Lipzen A."/>
            <person name="Lutzoni F."/>
            <person name="Magnuson J."/>
            <person name="Mondo S."/>
            <person name="Nolan M."/>
            <person name="Ohm R."/>
            <person name="Pangilinan J."/>
            <person name="Park H.-J."/>
            <person name="Ramirez L."/>
            <person name="Alfaro M."/>
            <person name="Sun H."/>
            <person name="Tritt A."/>
            <person name="Yoshinaga Y."/>
            <person name="Zwiers L.-H."/>
            <person name="Turgeon B."/>
            <person name="Goodwin S."/>
            <person name="Spatafora J."/>
            <person name="Crous P."/>
            <person name="Grigoriev I."/>
        </authorList>
    </citation>
    <scope>NUCLEOTIDE SEQUENCE</scope>
    <source>
        <strain evidence="1">CBS 480.64</strain>
    </source>
</reference>
<dbReference type="OrthoDB" id="6359816at2759"/>
<dbReference type="PANTHER" id="PTHR47843">
    <property type="entry name" value="BTB DOMAIN-CONTAINING PROTEIN-RELATED"/>
    <property type="match status" value="1"/>
</dbReference>
<dbReference type="AlphaFoldDB" id="A0A6A7BX78"/>
<protein>
    <submittedName>
        <fullName evidence="1">Uncharacterized protein</fullName>
    </submittedName>
</protein>
<sequence length="198" mass="22955">MVHFAYHQDYAPGLLQHQPAPLELSRICSRCQYTMRLRIDPMYLSQGFEYVQNNDEGDCGNVILNMVMHAKVFAVAIKYQFPSLETIAIEKFRDTIIWNWNHDTFAEAISSVYHRTSDQETGLREIVAETLANENGILDEPDIEAVVKEIPDLAYQVLRKVRKKTNLRNPLYRSSNKWNMQRPGLPPLYANASFAYRD</sequence>
<proteinExistence type="predicted"/>
<name>A0A6A7BX78_9PEZI</name>
<evidence type="ECO:0000313" key="1">
    <source>
        <dbReference type="EMBL" id="KAF2859814.1"/>
    </source>
</evidence>
<dbReference type="EMBL" id="MU005988">
    <property type="protein sequence ID" value="KAF2859814.1"/>
    <property type="molecule type" value="Genomic_DNA"/>
</dbReference>
<organism evidence="1 2">
    <name type="scientific">Piedraia hortae CBS 480.64</name>
    <dbReference type="NCBI Taxonomy" id="1314780"/>
    <lineage>
        <taxon>Eukaryota</taxon>
        <taxon>Fungi</taxon>
        <taxon>Dikarya</taxon>
        <taxon>Ascomycota</taxon>
        <taxon>Pezizomycotina</taxon>
        <taxon>Dothideomycetes</taxon>
        <taxon>Dothideomycetidae</taxon>
        <taxon>Capnodiales</taxon>
        <taxon>Piedraiaceae</taxon>
        <taxon>Piedraia</taxon>
    </lineage>
</organism>
<gene>
    <name evidence="1" type="ORF">K470DRAFT_90272</name>
</gene>
<keyword evidence="2" id="KW-1185">Reference proteome</keyword>
<dbReference type="Proteomes" id="UP000799421">
    <property type="component" value="Unassembled WGS sequence"/>
</dbReference>
<evidence type="ECO:0000313" key="2">
    <source>
        <dbReference type="Proteomes" id="UP000799421"/>
    </source>
</evidence>